<comment type="caution">
    <text evidence="5">The sequence shown here is derived from an EMBL/GenBank/DDBJ whole genome shotgun (WGS) entry which is preliminary data.</text>
</comment>
<protein>
    <recommendedName>
        <fullName evidence="3">Indoleacetamide hydrolase</fullName>
    </recommendedName>
</protein>
<evidence type="ECO:0000256" key="3">
    <source>
        <dbReference type="ARBA" id="ARBA00021874"/>
    </source>
</evidence>
<dbReference type="PANTHER" id="PTHR11895">
    <property type="entry name" value="TRANSAMIDASE"/>
    <property type="match status" value="1"/>
</dbReference>
<evidence type="ECO:0000259" key="4">
    <source>
        <dbReference type="Pfam" id="PF01425"/>
    </source>
</evidence>
<name>A0ABT0V9F2_9HYPH</name>
<comment type="similarity">
    <text evidence="2">Belongs to the amidase family.</text>
</comment>
<dbReference type="PROSITE" id="PS00571">
    <property type="entry name" value="AMIDASES"/>
    <property type="match status" value="1"/>
</dbReference>
<evidence type="ECO:0000256" key="2">
    <source>
        <dbReference type="ARBA" id="ARBA00009199"/>
    </source>
</evidence>
<dbReference type="Proteomes" id="UP001155079">
    <property type="component" value="Unassembled WGS sequence"/>
</dbReference>
<dbReference type="Pfam" id="PF01425">
    <property type="entry name" value="Amidase"/>
    <property type="match status" value="1"/>
</dbReference>
<dbReference type="SUPFAM" id="SSF75304">
    <property type="entry name" value="Amidase signature (AS) enzymes"/>
    <property type="match status" value="1"/>
</dbReference>
<feature type="domain" description="Amidase" evidence="4">
    <location>
        <begin position="64"/>
        <end position="458"/>
    </location>
</feature>
<dbReference type="Gene3D" id="3.90.1300.10">
    <property type="entry name" value="Amidase signature (AS) domain"/>
    <property type="match status" value="1"/>
</dbReference>
<dbReference type="InterPro" id="IPR000120">
    <property type="entry name" value="Amidase"/>
</dbReference>
<dbReference type="InterPro" id="IPR023631">
    <property type="entry name" value="Amidase_dom"/>
</dbReference>
<gene>
    <name evidence="5" type="ORF">NBH20_15190</name>
</gene>
<organism evidence="5 6">
    <name type="scientific">Ciceribacter sichuanensis</name>
    <dbReference type="NCBI Taxonomy" id="2949647"/>
    <lineage>
        <taxon>Bacteria</taxon>
        <taxon>Pseudomonadati</taxon>
        <taxon>Pseudomonadota</taxon>
        <taxon>Alphaproteobacteria</taxon>
        <taxon>Hyphomicrobiales</taxon>
        <taxon>Rhizobiaceae</taxon>
        <taxon>Ciceribacter</taxon>
    </lineage>
</organism>
<keyword evidence="6" id="KW-1185">Reference proteome</keyword>
<dbReference type="InterPro" id="IPR020556">
    <property type="entry name" value="Amidase_CS"/>
</dbReference>
<comment type="function">
    <text evidence="1">Hydrolyzes indole-3-acetamide (IAM) into indole-3-acetic acid (IAA).</text>
</comment>
<evidence type="ECO:0000313" key="6">
    <source>
        <dbReference type="Proteomes" id="UP001155079"/>
    </source>
</evidence>
<dbReference type="RefSeq" id="WP_250945657.1">
    <property type="nucleotide sequence ID" value="NZ_JAMQAY010000006.1"/>
</dbReference>
<accession>A0ABT0V9F2</accession>
<dbReference type="InterPro" id="IPR036928">
    <property type="entry name" value="AS_sf"/>
</dbReference>
<dbReference type="PANTHER" id="PTHR11895:SF7">
    <property type="entry name" value="GLUTAMYL-TRNA(GLN) AMIDOTRANSFERASE SUBUNIT A, MITOCHONDRIAL"/>
    <property type="match status" value="1"/>
</dbReference>
<evidence type="ECO:0000313" key="5">
    <source>
        <dbReference type="EMBL" id="MCM2402509.1"/>
    </source>
</evidence>
<evidence type="ECO:0000256" key="1">
    <source>
        <dbReference type="ARBA" id="ARBA00003871"/>
    </source>
</evidence>
<dbReference type="EMBL" id="JAMQAY010000006">
    <property type="protein sequence ID" value="MCM2402509.1"/>
    <property type="molecule type" value="Genomic_DNA"/>
</dbReference>
<reference evidence="5 6" key="1">
    <citation type="submission" date="2022-06" db="EMBL/GenBank/DDBJ databases">
        <authorList>
            <person name="Sun Q."/>
        </authorList>
    </citation>
    <scope>NUCLEOTIDE SEQUENCE [LARGE SCALE GENOMIC DNA]</scope>
    <source>
        <strain evidence="5 6">S153</strain>
    </source>
</reference>
<sequence>MTNDATSLAEAIRKGRLTAGEAMQAALERADRLSGLGAISHVDAALGEAAARAADERLALNIQAKGGEGSDDVPFAHMPFAGVPSLAKDLGGPFAGLPVSAGSRMLEHDGEGAPDSDLAARMRASGLCFFGLTTVPEMGLSLSSEPATGPVCRNPLDQTRTSGGSSGGAAAAVAAGIVSIAHATDAGGSIRVPAACCGLFGIKATRGVMPAGPGFGNHLGGIASELAICRSARDLMTIFEAVKGDARGPFADPELVTPDDRKLRIGLLAETGSDHPTDPARSEAVEAAALALEADGHTLIRLNWSVFAGPVEASGIAFRDMIAVNLANFVAAAGLDAEKAEPLTQAFIRHGGKVTGGALWSAMDGTVHASRALWDLFAGFDILVTPMLSTAPPALGSFPFDHGDIDLQIRRMTDFAPLAALCNMTGFPAVTFPFGADGDGLPLPVQIIAPMGGDRLLLKLAERLEKQGRWQHRHGVAGLDMRGLDA</sequence>
<proteinExistence type="inferred from homology"/>